<comment type="caution">
    <text evidence="5">The sequence shown here is derived from an EMBL/GenBank/DDBJ whole genome shotgun (WGS) entry which is preliminary data.</text>
</comment>
<keyword evidence="3" id="KW-0012">Acyltransferase</keyword>
<evidence type="ECO:0000256" key="2">
    <source>
        <dbReference type="ARBA" id="ARBA00022679"/>
    </source>
</evidence>
<dbReference type="SUPFAM" id="SSF53659">
    <property type="entry name" value="Isocitrate/Isopropylmalate dehydrogenase-like"/>
    <property type="match status" value="1"/>
</dbReference>
<evidence type="ECO:0000256" key="1">
    <source>
        <dbReference type="ARBA" id="ARBA00005656"/>
    </source>
</evidence>
<dbReference type="InterPro" id="IPR050500">
    <property type="entry name" value="Phos_Acetyltrans/Butyryltrans"/>
</dbReference>
<accession>A0A6L5Y4E1</accession>
<dbReference type="EMBL" id="VUMZ01000003">
    <property type="protein sequence ID" value="MST51483.1"/>
    <property type="molecule type" value="Genomic_DNA"/>
</dbReference>
<feature type="domain" description="Phosphate acetyl/butaryl transferase" evidence="4">
    <location>
        <begin position="17"/>
        <end position="90"/>
    </location>
</feature>
<dbReference type="InterPro" id="IPR012147">
    <property type="entry name" value="P_Ac_Bu_trans"/>
</dbReference>
<dbReference type="Pfam" id="PF01515">
    <property type="entry name" value="PTA_PTB"/>
    <property type="match status" value="2"/>
</dbReference>
<dbReference type="Gene3D" id="3.40.718.10">
    <property type="entry name" value="Isopropylmalate Dehydrogenase"/>
    <property type="match status" value="1"/>
</dbReference>
<dbReference type="PANTHER" id="PTHR43356">
    <property type="entry name" value="PHOSPHATE ACETYLTRANSFERASE"/>
    <property type="match status" value="1"/>
</dbReference>
<keyword evidence="2 5" id="KW-0808">Transferase</keyword>
<name>A0A6L5Y4E1_9FIRM</name>
<dbReference type="GO" id="GO:0016746">
    <property type="term" value="F:acyltransferase activity"/>
    <property type="evidence" value="ECO:0007669"/>
    <property type="project" value="UniProtKB-KW"/>
</dbReference>
<dbReference type="AlphaFoldDB" id="A0A6L5Y4E1"/>
<protein>
    <submittedName>
        <fullName evidence="5">Phosphate butyryltransferase</fullName>
    </submittedName>
</protein>
<keyword evidence="6" id="KW-1185">Reference proteome</keyword>
<dbReference type="PANTHER" id="PTHR43356:SF2">
    <property type="entry name" value="PHOSPHATE ACETYLTRANSFERASE"/>
    <property type="match status" value="1"/>
</dbReference>
<evidence type="ECO:0000313" key="5">
    <source>
        <dbReference type="EMBL" id="MST51483.1"/>
    </source>
</evidence>
<dbReference type="Proteomes" id="UP000474676">
    <property type="component" value="Unassembled WGS sequence"/>
</dbReference>
<dbReference type="InterPro" id="IPR002505">
    <property type="entry name" value="PTA_PTB"/>
</dbReference>
<reference evidence="5 6" key="1">
    <citation type="submission" date="2019-08" db="EMBL/GenBank/DDBJ databases">
        <title>In-depth cultivation of the pig gut microbiome towards novel bacterial diversity and tailored functional studies.</title>
        <authorList>
            <person name="Wylensek D."/>
            <person name="Hitch T.C.A."/>
            <person name="Clavel T."/>
        </authorList>
    </citation>
    <scope>NUCLEOTIDE SEQUENCE [LARGE SCALE GENOMIC DNA]</scope>
    <source>
        <strain evidence="5 6">WCA-MUC-591-APC-3H</strain>
    </source>
</reference>
<organism evidence="5 6">
    <name type="scientific">Hornefia butyriciproducens</name>
    <dbReference type="NCBI Taxonomy" id="2652293"/>
    <lineage>
        <taxon>Bacteria</taxon>
        <taxon>Bacillati</taxon>
        <taxon>Bacillota</taxon>
        <taxon>Clostridia</taxon>
        <taxon>Peptostreptococcales</taxon>
        <taxon>Anaerovoracaceae</taxon>
        <taxon>Hornefia</taxon>
    </lineage>
</organism>
<evidence type="ECO:0000256" key="3">
    <source>
        <dbReference type="ARBA" id="ARBA00023315"/>
    </source>
</evidence>
<proteinExistence type="inferred from homology"/>
<evidence type="ECO:0000259" key="4">
    <source>
        <dbReference type="Pfam" id="PF01515"/>
    </source>
</evidence>
<dbReference type="PIRSF" id="PIRSF000428">
    <property type="entry name" value="P_Ac_trans"/>
    <property type="match status" value="1"/>
</dbReference>
<sequence>MRGRRVIWKMKYSSFSQIVEQCQAHERPRRVAVAGAAEEHVIRAVISAAQEGIAVPVLVGDAARIRELLEQFGEDPEQYEIVYGRDSKDCGEKAVGLVRDGCAEFIMKGMAETRDVLKPLVNRENGMNTGRTMNIFSYNEVPQMSRLLAISDGGMILYPTLEQKRDIILNAVDIFHRLGVENPSIAVLAGVEKVNPKMPETVDAAALEEMNRNGEIPGCEVVGPVSFDIAFSREIAERKGFQCPYCGDFDMVLVPNMSAGNLMHKAMILHGGTKMAGIVTGAKVPVVLTSRGASAEEKFVSMALASLVAGRGAL</sequence>
<evidence type="ECO:0000313" key="6">
    <source>
        <dbReference type="Proteomes" id="UP000474676"/>
    </source>
</evidence>
<gene>
    <name evidence="5" type="ORF">FYJ64_03990</name>
</gene>
<feature type="domain" description="Phosphate acetyl/butaryl transferase" evidence="4">
    <location>
        <begin position="93"/>
        <end position="305"/>
    </location>
</feature>
<comment type="similarity">
    <text evidence="1">Belongs to the phosphate acetyltransferase and butyryltransferase family.</text>
</comment>